<accession>A0A165LUD0</accession>
<gene>
    <name evidence="1" type="ORF">DAEQUDRAFT_732152</name>
</gene>
<keyword evidence="2" id="KW-1185">Reference proteome</keyword>
<sequence>MLSHPGSQAGARMVLLSPPLVHPNVLPARLAPVVILRIVPVVPIGVALEVPASPVLPHAARYLADHFSTKFAPIPIVIGIVCALEVVDDMRRRSLLDTSTPATCHLVLRPGVTTQSMYGLYMCPNLFRRSRFHTARPAA</sequence>
<dbReference type="Proteomes" id="UP000076727">
    <property type="component" value="Unassembled WGS sequence"/>
</dbReference>
<organism evidence="1 2">
    <name type="scientific">Daedalea quercina L-15889</name>
    <dbReference type="NCBI Taxonomy" id="1314783"/>
    <lineage>
        <taxon>Eukaryota</taxon>
        <taxon>Fungi</taxon>
        <taxon>Dikarya</taxon>
        <taxon>Basidiomycota</taxon>
        <taxon>Agaricomycotina</taxon>
        <taxon>Agaricomycetes</taxon>
        <taxon>Polyporales</taxon>
        <taxon>Fomitopsis</taxon>
    </lineage>
</organism>
<dbReference type="AlphaFoldDB" id="A0A165LUD0"/>
<name>A0A165LUD0_9APHY</name>
<evidence type="ECO:0000313" key="2">
    <source>
        <dbReference type="Proteomes" id="UP000076727"/>
    </source>
</evidence>
<reference evidence="1 2" key="1">
    <citation type="journal article" date="2016" name="Mol. Biol. Evol.">
        <title>Comparative Genomics of Early-Diverging Mushroom-Forming Fungi Provides Insights into the Origins of Lignocellulose Decay Capabilities.</title>
        <authorList>
            <person name="Nagy L.G."/>
            <person name="Riley R."/>
            <person name="Tritt A."/>
            <person name="Adam C."/>
            <person name="Daum C."/>
            <person name="Floudas D."/>
            <person name="Sun H."/>
            <person name="Yadav J.S."/>
            <person name="Pangilinan J."/>
            <person name="Larsson K.H."/>
            <person name="Matsuura K."/>
            <person name="Barry K."/>
            <person name="Labutti K."/>
            <person name="Kuo R."/>
            <person name="Ohm R.A."/>
            <person name="Bhattacharya S.S."/>
            <person name="Shirouzu T."/>
            <person name="Yoshinaga Y."/>
            <person name="Martin F.M."/>
            <person name="Grigoriev I.V."/>
            <person name="Hibbett D.S."/>
        </authorList>
    </citation>
    <scope>NUCLEOTIDE SEQUENCE [LARGE SCALE GENOMIC DNA]</scope>
    <source>
        <strain evidence="1 2">L-15889</strain>
    </source>
</reference>
<proteinExistence type="predicted"/>
<evidence type="ECO:0000313" key="1">
    <source>
        <dbReference type="EMBL" id="KZT64861.1"/>
    </source>
</evidence>
<protein>
    <submittedName>
        <fullName evidence="1">Uncharacterized protein</fullName>
    </submittedName>
</protein>
<dbReference type="EMBL" id="KV429117">
    <property type="protein sequence ID" value="KZT64861.1"/>
    <property type="molecule type" value="Genomic_DNA"/>
</dbReference>